<comment type="subcellular location">
    <subcellularLocation>
        <location evidence="1">Endomembrane system</location>
        <topology evidence="1">Multi-pass membrane protein</topology>
    </subcellularLocation>
</comment>
<feature type="transmembrane region" description="Helical" evidence="6">
    <location>
        <begin position="359"/>
        <end position="382"/>
    </location>
</feature>
<feature type="transmembrane region" description="Helical" evidence="6">
    <location>
        <begin position="165"/>
        <end position="190"/>
    </location>
</feature>
<keyword evidence="2" id="KW-0813">Transport</keyword>
<dbReference type="STRING" id="1280952.HJA_02035"/>
<evidence type="ECO:0000256" key="3">
    <source>
        <dbReference type="ARBA" id="ARBA00022692"/>
    </source>
</evidence>
<sequence>MSDTQVVGPAVAVPGSETTHADGGPFGIKGLAWAVFEGARNPYYNLIVIYVFAPYFAKELAGGGEHGLSLSGLTITLAGIATALTAPFLGVIADKAGRRKPPIAFFMSLMFVCSFSLWWARPDGPLTMWPTMGVLAVAYCCYGYSEVLHNAMLPNAGRPSALPYISGLGLSMGNILSVGILIFFLFGLLLPGSGLPFAPAEQVIKLDRETFAPERFSGPFVAVWMAVLLIPFFIFMPDGIKGGRSMTWKQAAADVFRGEDRHSGKAQNPADRIRVLFGYLKGLFKEHPQTMRFLIARTIYADAMSALLTLGAVYAGTFLGWSGVEILFFGITGVLFGAVGGFVGGYLDRLLGPKLALVWEISALVILLLAQLSITPDALFFGLMPANTPVWDSPFFSTLSDIAYFLFVIPVAIAVVASISSSRYMLVHIAPRDRIGEFFGLYAIAGTVTVWMGPGIVSLLTWVTGNQRIGMGGIGFMFLAGLIILWKVHAPKRGFDA</sequence>
<dbReference type="EMBL" id="ARYJ01000001">
    <property type="protein sequence ID" value="KCZ91279.1"/>
    <property type="molecule type" value="Genomic_DNA"/>
</dbReference>
<evidence type="ECO:0000256" key="1">
    <source>
        <dbReference type="ARBA" id="ARBA00004127"/>
    </source>
</evidence>
<keyword evidence="8" id="KW-1185">Reference proteome</keyword>
<accession>A0A059FKV3</accession>
<reference evidence="7 8" key="1">
    <citation type="journal article" date="2014" name="Antonie Van Leeuwenhoek">
        <title>Hyphomonas beringensis sp. nov. and Hyphomonas chukchiensis sp. nov., isolated from surface seawater of the Bering Sea and Chukchi Sea.</title>
        <authorList>
            <person name="Li C."/>
            <person name="Lai Q."/>
            <person name="Li G."/>
            <person name="Dong C."/>
            <person name="Wang J."/>
            <person name="Liao Y."/>
            <person name="Shao Z."/>
        </authorList>
    </citation>
    <scope>NUCLEOTIDE SEQUENCE [LARGE SCALE GENOMIC DNA]</scope>
    <source>
        <strain evidence="7 8">VP2</strain>
    </source>
</reference>
<dbReference type="AlphaFoldDB" id="A0A059FKV3"/>
<feature type="transmembrane region" description="Helical" evidence="6">
    <location>
        <begin position="402"/>
        <end position="426"/>
    </location>
</feature>
<feature type="transmembrane region" description="Helical" evidence="6">
    <location>
        <begin position="216"/>
        <end position="236"/>
    </location>
</feature>
<organism evidence="7 8">
    <name type="scientific">Hyphomonas jannaschiana VP2</name>
    <dbReference type="NCBI Taxonomy" id="1280952"/>
    <lineage>
        <taxon>Bacteria</taxon>
        <taxon>Pseudomonadati</taxon>
        <taxon>Pseudomonadota</taxon>
        <taxon>Alphaproteobacteria</taxon>
        <taxon>Hyphomonadales</taxon>
        <taxon>Hyphomonadaceae</taxon>
        <taxon>Hyphomonas</taxon>
    </lineage>
</organism>
<protein>
    <recommendedName>
        <fullName evidence="9">MFS transporter</fullName>
    </recommendedName>
</protein>
<dbReference type="InterPro" id="IPR050495">
    <property type="entry name" value="ATG22/LtaA_families"/>
</dbReference>
<dbReference type="RefSeq" id="WP_035577499.1">
    <property type="nucleotide sequence ID" value="NZ_ARYJ01000001.1"/>
</dbReference>
<gene>
    <name evidence="7" type="ORF">HJA_02035</name>
</gene>
<feature type="transmembrane region" description="Helical" evidence="6">
    <location>
        <begin position="438"/>
        <end position="463"/>
    </location>
</feature>
<feature type="transmembrane region" description="Helical" evidence="6">
    <location>
        <begin position="68"/>
        <end position="91"/>
    </location>
</feature>
<dbReference type="InterPro" id="IPR036259">
    <property type="entry name" value="MFS_trans_sf"/>
</dbReference>
<evidence type="ECO:0008006" key="9">
    <source>
        <dbReference type="Google" id="ProtNLM"/>
    </source>
</evidence>
<dbReference type="PATRIC" id="fig|1280952.3.peg.413"/>
<dbReference type="InterPro" id="IPR024671">
    <property type="entry name" value="Atg22-like"/>
</dbReference>
<keyword evidence="3 6" id="KW-0812">Transmembrane</keyword>
<keyword evidence="4 6" id="KW-1133">Transmembrane helix</keyword>
<proteinExistence type="predicted"/>
<dbReference type="SUPFAM" id="SSF103473">
    <property type="entry name" value="MFS general substrate transporter"/>
    <property type="match status" value="1"/>
</dbReference>
<dbReference type="Proteomes" id="UP000024816">
    <property type="component" value="Unassembled WGS sequence"/>
</dbReference>
<comment type="caution">
    <text evidence="7">The sequence shown here is derived from an EMBL/GenBank/DDBJ whole genome shotgun (WGS) entry which is preliminary data.</text>
</comment>
<dbReference type="PANTHER" id="PTHR23519">
    <property type="entry name" value="AUTOPHAGY-RELATED PROTEIN 22"/>
    <property type="match status" value="1"/>
</dbReference>
<feature type="transmembrane region" description="Helical" evidence="6">
    <location>
        <begin position="299"/>
        <end position="320"/>
    </location>
</feature>
<name>A0A059FKV3_9PROT</name>
<feature type="transmembrane region" description="Helical" evidence="6">
    <location>
        <begin position="326"/>
        <end position="347"/>
    </location>
</feature>
<dbReference type="GO" id="GO:0012505">
    <property type="term" value="C:endomembrane system"/>
    <property type="evidence" value="ECO:0007669"/>
    <property type="project" value="UniProtKB-SubCell"/>
</dbReference>
<evidence type="ECO:0000256" key="4">
    <source>
        <dbReference type="ARBA" id="ARBA00022989"/>
    </source>
</evidence>
<dbReference type="PANTHER" id="PTHR23519:SF1">
    <property type="entry name" value="AUTOPHAGY-RELATED PROTEIN 22"/>
    <property type="match status" value="1"/>
</dbReference>
<dbReference type="eggNOG" id="COG2270">
    <property type="taxonomic scope" value="Bacteria"/>
</dbReference>
<evidence type="ECO:0000256" key="5">
    <source>
        <dbReference type="ARBA" id="ARBA00023136"/>
    </source>
</evidence>
<evidence type="ECO:0000256" key="6">
    <source>
        <dbReference type="SAM" id="Phobius"/>
    </source>
</evidence>
<evidence type="ECO:0000313" key="7">
    <source>
        <dbReference type="EMBL" id="KCZ91279.1"/>
    </source>
</evidence>
<evidence type="ECO:0000313" key="8">
    <source>
        <dbReference type="Proteomes" id="UP000024816"/>
    </source>
</evidence>
<feature type="transmembrane region" description="Helical" evidence="6">
    <location>
        <begin position="103"/>
        <end position="120"/>
    </location>
</feature>
<feature type="transmembrane region" description="Helical" evidence="6">
    <location>
        <begin position="469"/>
        <end position="488"/>
    </location>
</feature>
<evidence type="ECO:0000256" key="2">
    <source>
        <dbReference type="ARBA" id="ARBA00022448"/>
    </source>
</evidence>
<dbReference type="Gene3D" id="1.20.1250.20">
    <property type="entry name" value="MFS general substrate transporter like domains"/>
    <property type="match status" value="1"/>
</dbReference>
<dbReference type="Pfam" id="PF11700">
    <property type="entry name" value="ATG22"/>
    <property type="match status" value="1"/>
</dbReference>
<keyword evidence="5 6" id="KW-0472">Membrane</keyword>
<feature type="transmembrane region" description="Helical" evidence="6">
    <location>
        <begin position="126"/>
        <end position="144"/>
    </location>
</feature>
<dbReference type="OrthoDB" id="9768783at2"/>